<feature type="signal peptide" evidence="8">
    <location>
        <begin position="1"/>
        <end position="28"/>
    </location>
</feature>
<keyword evidence="6" id="KW-0472">Membrane</keyword>
<evidence type="ECO:0000313" key="9">
    <source>
        <dbReference type="EMBL" id="CAB5701824.1"/>
    </source>
</evidence>
<keyword evidence="7" id="KW-0998">Cell outer membrane</keyword>
<comment type="subcellular location">
    <subcellularLocation>
        <location evidence="1">Cell outer membrane</location>
        <topology evidence="1">Multi-pass membrane protein</topology>
    </subcellularLocation>
</comment>
<dbReference type="PANTHER" id="PTHR35093">
    <property type="entry name" value="OUTER MEMBRANE PROTEIN NMB0088-RELATED"/>
    <property type="match status" value="1"/>
</dbReference>
<evidence type="ECO:0000256" key="5">
    <source>
        <dbReference type="ARBA" id="ARBA00022729"/>
    </source>
</evidence>
<evidence type="ECO:0000256" key="1">
    <source>
        <dbReference type="ARBA" id="ARBA00004571"/>
    </source>
</evidence>
<reference evidence="9" key="1">
    <citation type="submission" date="2020-05" db="EMBL/GenBank/DDBJ databases">
        <authorList>
            <person name="Delgado-Blas J."/>
        </authorList>
    </citation>
    <scope>NUCLEOTIDE SEQUENCE</scope>
    <source>
        <strain evidence="9">BB1454</strain>
    </source>
</reference>
<evidence type="ECO:0000256" key="6">
    <source>
        <dbReference type="ARBA" id="ARBA00023136"/>
    </source>
</evidence>
<evidence type="ECO:0000313" key="10">
    <source>
        <dbReference type="Proteomes" id="UP000834458"/>
    </source>
</evidence>
<comment type="caution">
    <text evidence="9">The sequence shown here is derived from an EMBL/GenBank/DDBJ whole genome shotgun (WGS) entry which is preliminary data.</text>
</comment>
<keyword evidence="3" id="KW-1134">Transmembrane beta strand</keyword>
<evidence type="ECO:0000256" key="8">
    <source>
        <dbReference type="SAM" id="SignalP"/>
    </source>
</evidence>
<dbReference type="Proteomes" id="UP000834458">
    <property type="component" value="Unassembled WGS sequence"/>
</dbReference>
<comment type="similarity">
    <text evidence="2">Belongs to the OmpP1/FadL family.</text>
</comment>
<dbReference type="PANTHER" id="PTHR35093:SF8">
    <property type="entry name" value="OUTER MEMBRANE PROTEIN NMB0088-RELATED"/>
    <property type="match status" value="1"/>
</dbReference>
<dbReference type="InterPro" id="IPR005017">
    <property type="entry name" value="OMPP1/FadL/TodX"/>
</dbReference>
<evidence type="ECO:0000256" key="2">
    <source>
        <dbReference type="ARBA" id="ARBA00008163"/>
    </source>
</evidence>
<name>A0AA35GJS1_9BURK</name>
<dbReference type="Pfam" id="PF03349">
    <property type="entry name" value="Toluene_X"/>
    <property type="match status" value="1"/>
</dbReference>
<dbReference type="GO" id="GO:0015483">
    <property type="term" value="F:long-chain fatty acid transporting porin activity"/>
    <property type="evidence" value="ECO:0007669"/>
    <property type="project" value="TreeGrafter"/>
</dbReference>
<dbReference type="RefSeq" id="WP_234686248.1">
    <property type="nucleotide sequence ID" value="NZ_CAHPRW010000047.1"/>
</dbReference>
<organism evidence="9 10">
    <name type="scientific">Comamonas aquatica</name>
    <dbReference type="NCBI Taxonomy" id="225991"/>
    <lineage>
        <taxon>Bacteria</taxon>
        <taxon>Pseudomonadati</taxon>
        <taxon>Pseudomonadota</taxon>
        <taxon>Betaproteobacteria</taxon>
        <taxon>Burkholderiales</taxon>
        <taxon>Comamonadaceae</taxon>
        <taxon>Comamonas</taxon>
    </lineage>
</organism>
<evidence type="ECO:0000256" key="3">
    <source>
        <dbReference type="ARBA" id="ARBA00022452"/>
    </source>
</evidence>
<feature type="chain" id="PRO_5041375351" evidence="8">
    <location>
        <begin position="29"/>
        <end position="373"/>
    </location>
</feature>
<sequence>MSPSVNALRMKPAGMACAALALSTCALAGGVDRTSHSLSPLFEKGAHLSIEAYASRPQIQGTDAWGQSTGQVAPRFAQWGFAYKQDVDARNSVLVMLTRPYGLDIDYDRQSSRLFGGTQARISTYELMGALRHRWTERWAVHGGLRVQRSEGHVALNGLAFGPLNGYRVDFAPSTRPGYLLGLSYERPEIGLRIVGTYYSAIKHHVTTRETLRAGTTTTDSSSPQSFTLDLQTGLTPSTLVFGQIRWSQWSQFQLSPQAFAAATQGRSLTDLEDATTYTLGLAQKLGPQWSGFVALGYDPKSGKTPLSPLRPSSGRIGYTLGLSYQHERVKITPWISYQRLGATDVSSTRTPMAHFGQSSATAVGVKLGYSFE</sequence>
<keyword evidence="4" id="KW-0812">Transmembrane</keyword>
<gene>
    <name evidence="9" type="ORF">GHA_02833</name>
</gene>
<proteinExistence type="inferred from homology"/>
<dbReference type="AlphaFoldDB" id="A0AA35GJS1"/>
<dbReference type="Gene3D" id="2.40.160.60">
    <property type="entry name" value="Outer membrane protein transport protein (OMPP1/FadL/TodX)"/>
    <property type="match status" value="1"/>
</dbReference>
<accession>A0AA35GJS1</accession>
<dbReference type="EMBL" id="CAHPSC010000046">
    <property type="protein sequence ID" value="CAB5701824.1"/>
    <property type="molecule type" value="Genomic_DNA"/>
</dbReference>
<dbReference type="SUPFAM" id="SSF56935">
    <property type="entry name" value="Porins"/>
    <property type="match status" value="1"/>
</dbReference>
<evidence type="ECO:0000256" key="4">
    <source>
        <dbReference type="ARBA" id="ARBA00022692"/>
    </source>
</evidence>
<dbReference type="GO" id="GO:0009279">
    <property type="term" value="C:cell outer membrane"/>
    <property type="evidence" value="ECO:0007669"/>
    <property type="project" value="UniProtKB-SubCell"/>
</dbReference>
<keyword evidence="5 8" id="KW-0732">Signal</keyword>
<protein>
    <submittedName>
        <fullName evidence="9">Outer membrane protein transport protein (OMPP1/FadL/TodX)</fullName>
    </submittedName>
</protein>
<evidence type="ECO:0000256" key="7">
    <source>
        <dbReference type="ARBA" id="ARBA00023237"/>
    </source>
</evidence>